<keyword evidence="1" id="KW-0732">Signal</keyword>
<gene>
    <name evidence="3" type="ORF">NYP84_16460</name>
</gene>
<protein>
    <submittedName>
        <fullName evidence="3">Spore coat U domain-containing protein</fullName>
    </submittedName>
</protein>
<dbReference type="Pfam" id="PF05229">
    <property type="entry name" value="SCPU"/>
    <property type="match status" value="1"/>
</dbReference>
<dbReference type="PANTHER" id="PTHR37089">
    <property type="entry name" value="PROTEIN U-RELATED"/>
    <property type="match status" value="1"/>
</dbReference>
<feature type="domain" description="Spore coat protein U/FanG" evidence="2">
    <location>
        <begin position="26"/>
        <end position="184"/>
    </location>
</feature>
<proteinExistence type="predicted"/>
<dbReference type="SMART" id="SM00972">
    <property type="entry name" value="SCPU"/>
    <property type="match status" value="1"/>
</dbReference>
<sequence length="188" mass="18771">MKMKLFLLGCGLGLGVISSGYAATATGTINATLNLTNSCLVNGQTGTTGINFGSLNFGTSPSTFTTLTASVSGSAGSGIYVNCSAGDTYTVAITGSNSAPANVFGTVTSAPRYLVSTTDATTAIAYTLYPTSSSSTPIANNTNLTANGTPDPVLGSNYQVFGRITGGGNNAAIPEGTFNDVINVAVTY</sequence>
<dbReference type="GeneID" id="92235719"/>
<dbReference type="Proteomes" id="UP001058553">
    <property type="component" value="Chromosome"/>
</dbReference>
<evidence type="ECO:0000256" key="1">
    <source>
        <dbReference type="SAM" id="SignalP"/>
    </source>
</evidence>
<dbReference type="InterPro" id="IPR053167">
    <property type="entry name" value="Spore_coat_component"/>
</dbReference>
<feature type="chain" id="PRO_5045543474" evidence="1">
    <location>
        <begin position="23"/>
        <end position="188"/>
    </location>
</feature>
<name>A0ABY5X7H9_ERWPY</name>
<evidence type="ECO:0000313" key="3">
    <source>
        <dbReference type="EMBL" id="UWS33162.1"/>
    </source>
</evidence>
<feature type="signal peptide" evidence="1">
    <location>
        <begin position="1"/>
        <end position="22"/>
    </location>
</feature>
<evidence type="ECO:0000259" key="2">
    <source>
        <dbReference type="Pfam" id="PF05229"/>
    </source>
</evidence>
<reference evidence="3" key="1">
    <citation type="submission" date="2022-07" db="EMBL/GenBank/DDBJ databases">
        <title>Genetic diversity of Erwinia pyrifoliae.</title>
        <authorList>
            <person name="Park D.S."/>
            <person name="Ham H."/>
        </authorList>
    </citation>
    <scope>NUCLEOTIDE SEQUENCE</scope>
    <source>
        <strain evidence="3">CP201486</strain>
    </source>
</reference>
<dbReference type="EMBL" id="CP103445">
    <property type="protein sequence ID" value="UWS33162.1"/>
    <property type="molecule type" value="Genomic_DNA"/>
</dbReference>
<keyword evidence="4" id="KW-1185">Reference proteome</keyword>
<dbReference type="RefSeq" id="WP_012669358.1">
    <property type="nucleotide sequence ID" value="NZ_CP023567.1"/>
</dbReference>
<accession>A0ABY5X7H9</accession>
<dbReference type="InterPro" id="IPR007893">
    <property type="entry name" value="Spore_coat_U/FanG"/>
</dbReference>
<evidence type="ECO:0000313" key="4">
    <source>
        <dbReference type="Proteomes" id="UP001058553"/>
    </source>
</evidence>
<organism evidence="3 4">
    <name type="scientific">Erwinia pyrifoliae</name>
    <dbReference type="NCBI Taxonomy" id="79967"/>
    <lineage>
        <taxon>Bacteria</taxon>
        <taxon>Pseudomonadati</taxon>
        <taxon>Pseudomonadota</taxon>
        <taxon>Gammaproteobacteria</taxon>
        <taxon>Enterobacterales</taxon>
        <taxon>Erwiniaceae</taxon>
        <taxon>Erwinia</taxon>
    </lineage>
</organism>